<dbReference type="AlphaFoldDB" id="A0AAE0C0L4"/>
<evidence type="ECO:0000313" key="6">
    <source>
        <dbReference type="Proteomes" id="UP001190700"/>
    </source>
</evidence>
<feature type="compositionally biased region" description="Basic and acidic residues" evidence="1">
    <location>
        <begin position="70"/>
        <end position="94"/>
    </location>
</feature>
<dbReference type="SUPFAM" id="SSF68906">
    <property type="entry name" value="SAP domain"/>
    <property type="match status" value="1"/>
</dbReference>
<evidence type="ECO:0000313" key="4">
    <source>
        <dbReference type="EMBL" id="KAK3246193.1"/>
    </source>
</evidence>
<name>A0AAE0C0L4_9CHLO</name>
<evidence type="ECO:0000256" key="1">
    <source>
        <dbReference type="SAM" id="MobiDB-lite"/>
    </source>
</evidence>
<comment type="caution">
    <text evidence="4">The sequence shown here is derived from an EMBL/GenBank/DDBJ whole genome shotgun (WGS) entry which is preliminary data.</text>
</comment>
<keyword evidence="2" id="KW-0732">Signal</keyword>
<feature type="domain" description="SAP" evidence="3">
    <location>
        <begin position="27"/>
        <end position="63"/>
    </location>
</feature>
<accession>A0AAE0C0L4</accession>
<protein>
    <recommendedName>
        <fullName evidence="3">SAP domain-containing protein</fullName>
    </recommendedName>
</protein>
<dbReference type="Gene3D" id="1.10.720.30">
    <property type="entry name" value="SAP domain"/>
    <property type="match status" value="1"/>
</dbReference>
<feature type="signal peptide" evidence="2">
    <location>
        <begin position="1"/>
        <end position="20"/>
    </location>
</feature>
<dbReference type="InterPro" id="IPR019345">
    <property type="entry name" value="ARMET_C"/>
</dbReference>
<feature type="region of interest" description="Disordered" evidence="1">
    <location>
        <begin position="70"/>
        <end position="126"/>
    </location>
</feature>
<sequence length="126" mass="14277">MKWLSFVFVASVLLVNGVVGEDDVPDFSKMKNKELKKLLAERGVECKGCAEKADMVSRVAETYHMPIIKVAEEKPKPKKSEDKKKKDEDIDELLKNLNSKMPGGMGNMKVFKPEDFMNNPDLMNEL</sequence>
<keyword evidence="6" id="KW-1185">Reference proteome</keyword>
<evidence type="ECO:0000313" key="5">
    <source>
        <dbReference type="EMBL" id="KAK3270380.1"/>
    </source>
</evidence>
<reference evidence="4" key="2">
    <citation type="submission" date="2023-06" db="EMBL/GenBank/DDBJ databases">
        <title>Long-read-based genome assembly of the green algal bacterivore Cymbomonas tetramitiformis.</title>
        <authorList>
            <person name="Gyaltshen Y."/>
            <person name="Rozenberg A."/>
            <person name="Paasch A."/>
            <person name="Burns J.A."/>
            <person name="Warring S."/>
            <person name="Larson R."/>
            <person name="Maurer-Alcala X."/>
            <person name="Dacks J."/>
            <person name="Kim E."/>
        </authorList>
    </citation>
    <scope>NUCLEOTIDE SEQUENCE</scope>
    <source>
        <strain evidence="4">PLY_AMNH</strain>
    </source>
</reference>
<feature type="chain" id="PRO_5042442653" description="SAP domain-containing protein" evidence="2">
    <location>
        <begin position="21"/>
        <end position="126"/>
    </location>
</feature>
<dbReference type="EMBL" id="LGRX02030079">
    <property type="protein sequence ID" value="KAK3246193.1"/>
    <property type="molecule type" value="Genomic_DNA"/>
</dbReference>
<dbReference type="Proteomes" id="UP001190700">
    <property type="component" value="Unassembled WGS sequence"/>
</dbReference>
<dbReference type="SMART" id="SM00513">
    <property type="entry name" value="SAP"/>
    <property type="match status" value="1"/>
</dbReference>
<organism evidence="4 6">
    <name type="scientific">Cymbomonas tetramitiformis</name>
    <dbReference type="NCBI Taxonomy" id="36881"/>
    <lineage>
        <taxon>Eukaryota</taxon>
        <taxon>Viridiplantae</taxon>
        <taxon>Chlorophyta</taxon>
        <taxon>Pyramimonadophyceae</taxon>
        <taxon>Pyramimonadales</taxon>
        <taxon>Pyramimonadaceae</taxon>
        <taxon>Cymbomonas</taxon>
    </lineage>
</organism>
<gene>
    <name evidence="5" type="ORF">CYMTET_21222</name>
    <name evidence="4" type="ORF">CYMTET_44261</name>
</gene>
<proteinExistence type="predicted"/>
<evidence type="ECO:0000256" key="2">
    <source>
        <dbReference type="SAM" id="SignalP"/>
    </source>
</evidence>
<reference evidence="4 6" key="1">
    <citation type="journal article" date="2015" name="Genome Biol. Evol.">
        <title>Comparative Genomics of a Bacterivorous Green Alga Reveals Evolutionary Causalities and Consequences of Phago-Mixotrophic Mode of Nutrition.</title>
        <authorList>
            <person name="Burns J.A."/>
            <person name="Paasch A."/>
            <person name="Narechania A."/>
            <person name="Kim E."/>
        </authorList>
    </citation>
    <scope>NUCLEOTIDE SEQUENCE [LARGE SCALE GENOMIC DNA]</scope>
    <source>
        <strain evidence="4">PLY_AMNH</strain>
    </source>
</reference>
<dbReference type="InterPro" id="IPR003034">
    <property type="entry name" value="SAP_dom"/>
</dbReference>
<dbReference type="Pfam" id="PF10208">
    <property type="entry name" value="ARMET_C"/>
    <property type="match status" value="1"/>
</dbReference>
<dbReference type="EMBL" id="LGRX02010430">
    <property type="protein sequence ID" value="KAK3270380.1"/>
    <property type="molecule type" value="Genomic_DNA"/>
</dbReference>
<dbReference type="InterPro" id="IPR036361">
    <property type="entry name" value="SAP_dom_sf"/>
</dbReference>
<evidence type="ECO:0000259" key="3">
    <source>
        <dbReference type="SMART" id="SM00513"/>
    </source>
</evidence>